<accession>A0A0F8WUW3</accession>
<gene>
    <name evidence="2" type="ORF">LCGC14_3107270</name>
</gene>
<organism evidence="2">
    <name type="scientific">marine sediment metagenome</name>
    <dbReference type="NCBI Taxonomy" id="412755"/>
    <lineage>
        <taxon>unclassified sequences</taxon>
        <taxon>metagenomes</taxon>
        <taxon>ecological metagenomes</taxon>
    </lineage>
</organism>
<feature type="region of interest" description="Disordered" evidence="1">
    <location>
        <begin position="35"/>
        <end position="62"/>
    </location>
</feature>
<feature type="compositionally biased region" description="Basic and acidic residues" evidence="1">
    <location>
        <begin position="35"/>
        <end position="46"/>
    </location>
</feature>
<dbReference type="EMBL" id="LAZR01067139">
    <property type="protein sequence ID" value="KKK52205.1"/>
    <property type="molecule type" value="Genomic_DNA"/>
</dbReference>
<sequence>MLPNIDWDEIDWDKDNGVFINKVKPTYTKLSKASRERELVKERVNDETPTTTIPDSTTTSVNRSTITTNNEVTTTTNGGQSTTTV</sequence>
<dbReference type="AlphaFoldDB" id="A0A0F8WUW3"/>
<protein>
    <submittedName>
        <fullName evidence="2">Uncharacterized protein</fullName>
    </submittedName>
</protein>
<evidence type="ECO:0000313" key="2">
    <source>
        <dbReference type="EMBL" id="KKK52205.1"/>
    </source>
</evidence>
<reference evidence="2" key="1">
    <citation type="journal article" date="2015" name="Nature">
        <title>Complex archaea that bridge the gap between prokaryotes and eukaryotes.</title>
        <authorList>
            <person name="Spang A."/>
            <person name="Saw J.H."/>
            <person name="Jorgensen S.L."/>
            <person name="Zaremba-Niedzwiedzka K."/>
            <person name="Martijn J."/>
            <person name="Lind A.E."/>
            <person name="van Eijk R."/>
            <person name="Schleper C."/>
            <person name="Guy L."/>
            <person name="Ettema T.J."/>
        </authorList>
    </citation>
    <scope>NUCLEOTIDE SEQUENCE</scope>
</reference>
<feature type="compositionally biased region" description="Low complexity" evidence="1">
    <location>
        <begin position="48"/>
        <end position="62"/>
    </location>
</feature>
<comment type="caution">
    <text evidence="2">The sequence shown here is derived from an EMBL/GenBank/DDBJ whole genome shotgun (WGS) entry which is preliminary data.</text>
</comment>
<proteinExistence type="predicted"/>
<evidence type="ECO:0000256" key="1">
    <source>
        <dbReference type="SAM" id="MobiDB-lite"/>
    </source>
</evidence>
<name>A0A0F8WUW3_9ZZZZ</name>